<feature type="transmembrane region" description="Helical" evidence="1">
    <location>
        <begin position="113"/>
        <end position="129"/>
    </location>
</feature>
<name>A0A5B0E2H3_9MICC</name>
<dbReference type="Pfam" id="PF04235">
    <property type="entry name" value="DUF418"/>
    <property type="match status" value="1"/>
</dbReference>
<dbReference type="EMBL" id="VOBL01000033">
    <property type="protein sequence ID" value="KAA0973204.1"/>
    <property type="molecule type" value="Genomic_DNA"/>
</dbReference>
<organism evidence="3 4">
    <name type="scientific">Paeniglutamicibacter gangotriensis</name>
    <dbReference type="NCBI Taxonomy" id="254787"/>
    <lineage>
        <taxon>Bacteria</taxon>
        <taxon>Bacillati</taxon>
        <taxon>Actinomycetota</taxon>
        <taxon>Actinomycetes</taxon>
        <taxon>Micrococcales</taxon>
        <taxon>Micrococcaceae</taxon>
        <taxon>Paeniglutamicibacter</taxon>
    </lineage>
</organism>
<dbReference type="InterPro" id="IPR007349">
    <property type="entry name" value="DUF418"/>
</dbReference>
<dbReference type="InterPro" id="IPR052529">
    <property type="entry name" value="Bact_Transport_Assoc"/>
</dbReference>
<feature type="transmembrane region" description="Helical" evidence="1">
    <location>
        <begin position="136"/>
        <end position="156"/>
    </location>
</feature>
<evidence type="ECO:0000313" key="3">
    <source>
        <dbReference type="EMBL" id="KAA0973204.1"/>
    </source>
</evidence>
<proteinExistence type="predicted"/>
<evidence type="ECO:0000259" key="2">
    <source>
        <dbReference type="Pfam" id="PF04235"/>
    </source>
</evidence>
<keyword evidence="1" id="KW-1133">Transmembrane helix</keyword>
<feature type="domain" description="DUF418" evidence="2">
    <location>
        <begin position="253"/>
        <end position="354"/>
    </location>
</feature>
<accession>A0A5B0E2H3</accession>
<reference evidence="3 4" key="1">
    <citation type="submission" date="2019-07" db="EMBL/GenBank/DDBJ databases">
        <title>Analysis of the biochemical properties, biological activity and biotechnological potential of siderophores and biosurfactants produced by Antarctic psychrotolerant bacteria.</title>
        <authorList>
            <person name="Styczynski M."/>
            <person name="Krucon T."/>
            <person name="Decewicz P."/>
            <person name="Dziewit L."/>
        </authorList>
    </citation>
    <scope>NUCLEOTIDE SEQUENCE [LARGE SCALE GENOMIC DNA]</scope>
    <source>
        <strain evidence="3 4">ANT_H27</strain>
    </source>
</reference>
<feature type="transmembrane region" description="Helical" evidence="1">
    <location>
        <begin position="213"/>
        <end position="239"/>
    </location>
</feature>
<sequence length="372" mass="39993">MITQTPTPIHSHPSAPPKRSVALDVARALAIIGMIAVNVGPQEADGLLGRIFMLPFGRASLLFVFLAGIGLGMLTLPAKHRPWRQQWTTLLWRAVLLLGFGLALQPINHGVSVILAVYGVLFLVGIPLTRLRTSTLALLTGILMFAAPLLWMSVLVLRGERFRGTPILISGNPLEILDGIVVTGPYPALVWIVPLLAGLTLSRLDLRHRRLQLILLFGGMAAAVVGIVLSRLLAGVTGIDPTSGGFARLLASYDHSQAPLWLLSGIGSAAAVIGMLLLLEPWLERHALPLVHLGRLSFTMYVMHLVLLAVFVRPDPHTTGEGIAFAALITTFCIICAHLWVPARGQGPLERLLRLPARLTRGPATISSGHHG</sequence>
<feature type="transmembrane region" description="Helical" evidence="1">
    <location>
        <begin position="259"/>
        <end position="278"/>
    </location>
</feature>
<feature type="transmembrane region" description="Helical" evidence="1">
    <location>
        <begin position="90"/>
        <end position="107"/>
    </location>
</feature>
<dbReference type="AlphaFoldDB" id="A0A5B0E2H3"/>
<feature type="transmembrane region" description="Helical" evidence="1">
    <location>
        <begin position="176"/>
        <end position="201"/>
    </location>
</feature>
<comment type="caution">
    <text evidence="3">The sequence shown here is derived from an EMBL/GenBank/DDBJ whole genome shotgun (WGS) entry which is preliminary data.</text>
</comment>
<dbReference type="Proteomes" id="UP000323856">
    <property type="component" value="Unassembled WGS sequence"/>
</dbReference>
<keyword evidence="1" id="KW-0812">Transmembrane</keyword>
<feature type="transmembrane region" description="Helical" evidence="1">
    <location>
        <begin position="59"/>
        <end position="78"/>
    </location>
</feature>
<dbReference type="RefSeq" id="WP_149620987.1">
    <property type="nucleotide sequence ID" value="NZ_VOBL01000033.1"/>
</dbReference>
<dbReference type="OrthoDB" id="4966979at2"/>
<keyword evidence="1" id="KW-0472">Membrane</keyword>
<feature type="transmembrane region" description="Helical" evidence="1">
    <location>
        <begin position="323"/>
        <end position="341"/>
    </location>
</feature>
<evidence type="ECO:0000313" key="4">
    <source>
        <dbReference type="Proteomes" id="UP000323856"/>
    </source>
</evidence>
<gene>
    <name evidence="3" type="ORF">FQ154_19320</name>
</gene>
<feature type="transmembrane region" description="Helical" evidence="1">
    <location>
        <begin position="290"/>
        <end position="311"/>
    </location>
</feature>
<protein>
    <submittedName>
        <fullName evidence="3">DUF418 domain-containing protein</fullName>
    </submittedName>
</protein>
<dbReference type="PANTHER" id="PTHR30590:SF3">
    <property type="entry name" value="HYPOTHETICAL MEMBRANE SPANNING PROTEIN"/>
    <property type="match status" value="1"/>
</dbReference>
<dbReference type="PANTHER" id="PTHR30590">
    <property type="entry name" value="INNER MEMBRANE PROTEIN"/>
    <property type="match status" value="1"/>
</dbReference>
<evidence type="ECO:0000256" key="1">
    <source>
        <dbReference type="SAM" id="Phobius"/>
    </source>
</evidence>